<gene>
    <name evidence="1" type="ORF">OAory_01027410</name>
</gene>
<protein>
    <submittedName>
        <fullName evidence="1">Uncharacterized protein</fullName>
    </submittedName>
</protein>
<proteinExistence type="predicted"/>
<evidence type="ECO:0000313" key="2">
    <source>
        <dbReference type="Proteomes" id="UP000190312"/>
    </source>
</evidence>
<dbReference type="EMBL" id="MKZY01000001">
    <property type="protein sequence ID" value="OOO14146.1"/>
    <property type="molecule type" value="Genomic_DNA"/>
</dbReference>
<organism evidence="1 2">
    <name type="scientific">Aspergillus oryzae</name>
    <name type="common">Yellow koji mold</name>
    <dbReference type="NCBI Taxonomy" id="5062"/>
    <lineage>
        <taxon>Eukaryota</taxon>
        <taxon>Fungi</taxon>
        <taxon>Dikarya</taxon>
        <taxon>Ascomycota</taxon>
        <taxon>Pezizomycotina</taxon>
        <taxon>Eurotiomycetes</taxon>
        <taxon>Eurotiomycetidae</taxon>
        <taxon>Eurotiales</taxon>
        <taxon>Aspergillaceae</taxon>
        <taxon>Aspergillus</taxon>
        <taxon>Aspergillus subgen. Circumdati</taxon>
    </lineage>
</organism>
<sequence>MYTFTVTSEAYDICNGDVCFAGFTLSHAADVAEGIHLSDLSKISIFQNERQNNLYSDFDDMQYYPAAFGREKTMGKWAIIYIYGSMYWCYGDGGTAGDFGERKGFSDLDYHGYLDTWSRDYHYYLTSMSLNEVESVLGSGNVWPFSSSDEQEYGRYLSREFARSILPATMAYIFCEDLDTLQKVRDALEAADVDEELRERAEWWLDFRENVLKGVTMDFRDTGFNESHEERKRETDLEDKAKQLLVDLDEQVTKGV</sequence>
<dbReference type="AlphaFoldDB" id="A0A1S9DZ17"/>
<reference evidence="1 2" key="1">
    <citation type="submission" date="2016-10" db="EMBL/GenBank/DDBJ databases">
        <title>Genome sequencing of Aspergillus oryzae BCC7051.</title>
        <authorList>
            <person name="Thammarongtham C."/>
            <person name="Vorapreeda T."/>
            <person name="Nookaew I."/>
            <person name="Srisuk T."/>
            <person name="Land M."/>
            <person name="Jeennor S."/>
            <person name="Laoteng K."/>
        </authorList>
    </citation>
    <scope>NUCLEOTIDE SEQUENCE [LARGE SCALE GENOMIC DNA]</scope>
    <source>
        <strain evidence="1 2">BCC7051</strain>
    </source>
</reference>
<evidence type="ECO:0000313" key="1">
    <source>
        <dbReference type="EMBL" id="OOO14146.1"/>
    </source>
</evidence>
<comment type="caution">
    <text evidence="1">The sequence shown here is derived from an EMBL/GenBank/DDBJ whole genome shotgun (WGS) entry which is preliminary data.</text>
</comment>
<dbReference type="Proteomes" id="UP000190312">
    <property type="component" value="Unassembled WGS sequence"/>
</dbReference>
<accession>A0A1S9DZ17</accession>
<name>A0A1S9DZ17_ASPOZ</name>